<evidence type="ECO:0000256" key="7">
    <source>
        <dbReference type="ARBA" id="ARBA00022958"/>
    </source>
</evidence>
<feature type="transmembrane region" description="Helical" evidence="13">
    <location>
        <begin position="91"/>
        <end position="112"/>
    </location>
</feature>
<evidence type="ECO:0000256" key="4">
    <source>
        <dbReference type="ARBA" id="ARBA00022538"/>
    </source>
</evidence>
<dbReference type="OrthoDB" id="159858at2"/>
<proteinExistence type="inferred from homology"/>
<dbReference type="GO" id="GO:0005267">
    <property type="term" value="F:potassium channel activity"/>
    <property type="evidence" value="ECO:0007669"/>
    <property type="project" value="UniProtKB-KW"/>
</dbReference>
<dbReference type="GO" id="GO:0015252">
    <property type="term" value="F:proton channel activity"/>
    <property type="evidence" value="ECO:0007669"/>
    <property type="project" value="InterPro"/>
</dbReference>
<comment type="catalytic activity">
    <reaction evidence="12">
        <text>K(+)(in) = K(+)(out)</text>
        <dbReference type="Rhea" id="RHEA:29463"/>
        <dbReference type="ChEBI" id="CHEBI:29103"/>
    </reaction>
</comment>
<dbReference type="PANTHER" id="PTHR31462">
    <property type="entry name" value="ENDOSOMAL/LYSOSOMAL POTASSIUM CHANNEL TMEM175"/>
    <property type="match status" value="1"/>
</dbReference>
<evidence type="ECO:0000256" key="12">
    <source>
        <dbReference type="ARBA" id="ARBA00034430"/>
    </source>
</evidence>
<evidence type="ECO:0000256" key="8">
    <source>
        <dbReference type="ARBA" id="ARBA00022989"/>
    </source>
</evidence>
<dbReference type="RefSeq" id="WP_103130310.1">
    <property type="nucleotide sequence ID" value="NZ_BFAG01000011.1"/>
</dbReference>
<keyword evidence="6" id="KW-0631">Potassium channel</keyword>
<keyword evidence="4" id="KW-0633">Potassium transport</keyword>
<protein>
    <submittedName>
        <fullName evidence="14">DUF1211 domain-containing protein</fullName>
    </submittedName>
</protein>
<dbReference type="PANTHER" id="PTHR31462:SF5">
    <property type="entry name" value="ENDOSOMAL_LYSOSOMAL PROTON CHANNEL TMEM175"/>
    <property type="match status" value="1"/>
</dbReference>
<dbReference type="AlphaFoldDB" id="A0A2I9DVN8"/>
<dbReference type="InterPro" id="IPR010617">
    <property type="entry name" value="TMEM175-like"/>
</dbReference>
<keyword evidence="9" id="KW-0406">Ion transport</keyword>
<feature type="transmembrane region" description="Helical" evidence="13">
    <location>
        <begin position="161"/>
        <end position="181"/>
    </location>
</feature>
<organism evidence="14 15">
    <name type="scientific">Deinococcus aerius</name>
    <dbReference type="NCBI Taxonomy" id="200253"/>
    <lineage>
        <taxon>Bacteria</taxon>
        <taxon>Thermotogati</taxon>
        <taxon>Deinococcota</taxon>
        <taxon>Deinococci</taxon>
        <taxon>Deinococcales</taxon>
        <taxon>Deinococcaceae</taxon>
        <taxon>Deinococcus</taxon>
    </lineage>
</organism>
<comment type="similarity">
    <text evidence="2">Belongs to the TMEM175 family.</text>
</comment>
<keyword evidence="15" id="KW-1185">Reference proteome</keyword>
<evidence type="ECO:0000256" key="11">
    <source>
        <dbReference type="ARBA" id="ARBA00023303"/>
    </source>
</evidence>
<comment type="subcellular location">
    <subcellularLocation>
        <location evidence="1">Membrane</location>
        <topology evidence="1">Multi-pass membrane protein</topology>
    </subcellularLocation>
</comment>
<accession>A0A2I9DVN8</accession>
<keyword evidence="10 13" id="KW-0472">Membrane</keyword>
<evidence type="ECO:0000256" key="6">
    <source>
        <dbReference type="ARBA" id="ARBA00022826"/>
    </source>
</evidence>
<dbReference type="Proteomes" id="UP000236569">
    <property type="component" value="Unassembled WGS sequence"/>
</dbReference>
<evidence type="ECO:0000256" key="13">
    <source>
        <dbReference type="SAM" id="Phobius"/>
    </source>
</evidence>
<gene>
    <name evidence="14" type="ORF">DAERI_110159</name>
</gene>
<keyword evidence="11" id="KW-0407">Ion channel</keyword>
<evidence type="ECO:0000256" key="10">
    <source>
        <dbReference type="ARBA" id="ARBA00023136"/>
    </source>
</evidence>
<evidence type="ECO:0000313" key="14">
    <source>
        <dbReference type="EMBL" id="GBF06977.1"/>
    </source>
</evidence>
<evidence type="ECO:0000256" key="3">
    <source>
        <dbReference type="ARBA" id="ARBA00022448"/>
    </source>
</evidence>
<feature type="transmembrane region" description="Helical" evidence="13">
    <location>
        <begin position="59"/>
        <end position="79"/>
    </location>
</feature>
<evidence type="ECO:0000313" key="15">
    <source>
        <dbReference type="Proteomes" id="UP000236569"/>
    </source>
</evidence>
<dbReference type="Pfam" id="PF06736">
    <property type="entry name" value="TMEM175"/>
    <property type="match status" value="1"/>
</dbReference>
<comment type="caution">
    <text evidence="14">The sequence shown here is derived from an EMBL/GenBank/DDBJ whole genome shotgun (WGS) entry which is preliminary data.</text>
</comment>
<keyword evidence="7" id="KW-0630">Potassium</keyword>
<evidence type="ECO:0000256" key="1">
    <source>
        <dbReference type="ARBA" id="ARBA00004141"/>
    </source>
</evidence>
<evidence type="ECO:0000256" key="9">
    <source>
        <dbReference type="ARBA" id="ARBA00023065"/>
    </source>
</evidence>
<feature type="transmembrane region" description="Helical" evidence="13">
    <location>
        <begin position="21"/>
        <end position="39"/>
    </location>
</feature>
<keyword evidence="3" id="KW-0813">Transport</keyword>
<feature type="transmembrane region" description="Helical" evidence="13">
    <location>
        <begin position="118"/>
        <end position="140"/>
    </location>
</feature>
<evidence type="ECO:0000256" key="2">
    <source>
        <dbReference type="ARBA" id="ARBA00006920"/>
    </source>
</evidence>
<name>A0A2I9DVN8_9DEIO</name>
<keyword evidence="5 13" id="KW-0812">Transmembrane</keyword>
<reference evidence="15" key="1">
    <citation type="submission" date="2018-01" db="EMBL/GenBank/DDBJ databases">
        <title>Draft Genome Sequence of the Radioresistant Bacterium Deinococcus aerius TR0125, Isolated from the Higher Atmosphere above Japan.</title>
        <authorList>
            <person name="Satoh K."/>
            <person name="Arai H."/>
            <person name="Sanzen T."/>
            <person name="Kawaguchi Y."/>
            <person name="Hayashi H."/>
            <person name="Yokobori S."/>
            <person name="Yamagishi A."/>
            <person name="Oono Y."/>
            <person name="Narumi I."/>
        </authorList>
    </citation>
    <scope>NUCLEOTIDE SEQUENCE [LARGE SCALE GENOMIC DNA]</scope>
    <source>
        <strain evidence="15">TR0125</strain>
    </source>
</reference>
<dbReference type="GO" id="GO:0016020">
    <property type="term" value="C:membrane"/>
    <property type="evidence" value="ECO:0007669"/>
    <property type="project" value="UniProtKB-SubCell"/>
</dbReference>
<sequence>MTRPRRPAPARFLSSLRVDTLFDGVFAITMTLLVLDVRPPEEVGPGGLPAALLSLGPQLTAYAVSFALLGVVWLGHHLGSSLIVRSDFTHAALNLLALLVVALVPFSAALISRFPQEPLAYTVFGLHVAVLSLLILLNWLHCARGHRLVEANLPPRVIARITAMGVEATLGYLLMVPVAYFAARWSLVLYLLLIPVALVELARLARLIGGLPTGGAEGGPERADGASPGVG</sequence>
<keyword evidence="8 13" id="KW-1133">Transmembrane helix</keyword>
<dbReference type="EMBL" id="BFAG01000011">
    <property type="protein sequence ID" value="GBF06977.1"/>
    <property type="molecule type" value="Genomic_DNA"/>
</dbReference>
<evidence type="ECO:0000256" key="5">
    <source>
        <dbReference type="ARBA" id="ARBA00022692"/>
    </source>
</evidence>